<dbReference type="Proteomes" id="UP000018769">
    <property type="component" value="Chromosome I"/>
</dbReference>
<keyword evidence="2" id="KW-0489">Methyltransferase</keyword>
<name>V6DF79_9BACT</name>
<proteinExistence type="predicted"/>
<evidence type="ECO:0000313" key="2">
    <source>
        <dbReference type="EMBL" id="CDK30230.1"/>
    </source>
</evidence>
<feature type="chain" id="PRO_5004744521" evidence="1">
    <location>
        <begin position="20"/>
        <end position="203"/>
    </location>
</feature>
<dbReference type="GO" id="GO:0032259">
    <property type="term" value="P:methylation"/>
    <property type="evidence" value="ECO:0007669"/>
    <property type="project" value="UniProtKB-KW"/>
</dbReference>
<dbReference type="HOGENOM" id="CLU_1346834_0_0_7"/>
<reference evidence="2 3" key="1">
    <citation type="journal article" date="2015" name="Biol. Direct">
        <title>Babela massiliensis, a representative of a widespread bacterial phylum with unusual adaptations to parasitism in amoebae.</title>
        <authorList>
            <person name="Pagnier I."/>
            <person name="Yutin N."/>
            <person name="Croce O."/>
            <person name="Makarova K.S."/>
            <person name="Wolf Y.I."/>
            <person name="Benamar S."/>
            <person name="Raoult D."/>
            <person name="Koonin E.V."/>
            <person name="La Scola B."/>
        </authorList>
    </citation>
    <scope>NUCLEOTIDE SEQUENCE [LARGE SCALE GENOMIC DNA]</scope>
    <source>
        <strain evidence="3">BABL1</strain>
    </source>
</reference>
<keyword evidence="2" id="KW-0808">Transferase</keyword>
<dbReference type="KEGG" id="dpb:BABL1_gene_924"/>
<feature type="signal peptide" evidence="1">
    <location>
        <begin position="1"/>
        <end position="19"/>
    </location>
</feature>
<organism evidence="2 3">
    <name type="scientific">Candidatus Babela massiliensis</name>
    <dbReference type="NCBI Taxonomy" id="673862"/>
    <lineage>
        <taxon>Bacteria</taxon>
        <taxon>Candidatus Babelota</taxon>
        <taxon>Candidatus Babeliae</taxon>
        <taxon>Candidatus Babeliales</taxon>
        <taxon>Candidatus Babeliaceae</taxon>
        <taxon>Candidatus Babela</taxon>
    </lineage>
</organism>
<dbReference type="EMBL" id="HG793133">
    <property type="protein sequence ID" value="CDK30230.1"/>
    <property type="molecule type" value="Genomic_DNA"/>
</dbReference>
<keyword evidence="3" id="KW-1185">Reference proteome</keyword>
<sequence length="203" mass="21940">MKKLLITSLLLISSLTFNLQSLDWGDIGDAFKNAANKVGDAFKTAAEKVGEGFKIAGEKIADCSKVVGLGTAWVSTKASSGVMEAFQKSSEAVAFESAKATLKAVQTGGEYVAFESAKGVLEATKKTVSGTLDFANTIQKNIMGNIKIQCFRFLGTLDNVQLEFQANVLGKNIYIKEAFKAKNLDDLTNQIYNRIMNTFNLSI</sequence>
<keyword evidence="1" id="KW-0732">Signal</keyword>
<dbReference type="GO" id="GO:0008168">
    <property type="term" value="F:methyltransferase activity"/>
    <property type="evidence" value="ECO:0007669"/>
    <property type="project" value="UniProtKB-KW"/>
</dbReference>
<dbReference type="AlphaFoldDB" id="V6DF79"/>
<protein>
    <submittedName>
        <fullName evidence="2">SAM-dependent methyltransferase</fullName>
    </submittedName>
</protein>
<accession>V6DF79</accession>
<evidence type="ECO:0000256" key="1">
    <source>
        <dbReference type="SAM" id="SignalP"/>
    </source>
</evidence>
<dbReference type="RefSeq" id="WP_023791102.1">
    <property type="nucleotide sequence ID" value="NC_023003.1"/>
</dbReference>
<gene>
    <name evidence="2" type="ORF">BABL1_gene_924</name>
</gene>
<dbReference type="STRING" id="673862.BABL1_gene_924"/>
<evidence type="ECO:0000313" key="3">
    <source>
        <dbReference type="Proteomes" id="UP000018769"/>
    </source>
</evidence>